<proteinExistence type="predicted"/>
<accession>A0AAV1ST95</accession>
<keyword evidence="2" id="KW-0812">Transmembrane</keyword>
<dbReference type="Proteomes" id="UP001314170">
    <property type="component" value="Unassembled WGS sequence"/>
</dbReference>
<dbReference type="InterPro" id="IPR034294">
    <property type="entry name" value="Aquaporin_transptr"/>
</dbReference>
<evidence type="ECO:0000256" key="3">
    <source>
        <dbReference type="ARBA" id="ARBA00022989"/>
    </source>
</evidence>
<dbReference type="AlphaFoldDB" id="A0AAV1ST95"/>
<dbReference type="Gene3D" id="1.20.1080.10">
    <property type="entry name" value="Glycerol uptake facilitator protein"/>
    <property type="match status" value="1"/>
</dbReference>
<comment type="subcellular location">
    <subcellularLocation>
        <location evidence="1">Membrane</location>
        <topology evidence="1">Multi-pass membrane protein</topology>
    </subcellularLocation>
</comment>
<organism evidence="5 6">
    <name type="scientific">Dovyalis caffra</name>
    <dbReference type="NCBI Taxonomy" id="77055"/>
    <lineage>
        <taxon>Eukaryota</taxon>
        <taxon>Viridiplantae</taxon>
        <taxon>Streptophyta</taxon>
        <taxon>Embryophyta</taxon>
        <taxon>Tracheophyta</taxon>
        <taxon>Spermatophyta</taxon>
        <taxon>Magnoliopsida</taxon>
        <taxon>eudicotyledons</taxon>
        <taxon>Gunneridae</taxon>
        <taxon>Pentapetalae</taxon>
        <taxon>rosids</taxon>
        <taxon>fabids</taxon>
        <taxon>Malpighiales</taxon>
        <taxon>Salicaceae</taxon>
        <taxon>Flacourtieae</taxon>
        <taxon>Dovyalis</taxon>
    </lineage>
</organism>
<dbReference type="SUPFAM" id="SSF81338">
    <property type="entry name" value="Aquaporin-like"/>
    <property type="match status" value="1"/>
</dbReference>
<keyword evidence="6" id="KW-1185">Reference proteome</keyword>
<evidence type="ECO:0000313" key="6">
    <source>
        <dbReference type="Proteomes" id="UP001314170"/>
    </source>
</evidence>
<dbReference type="InterPro" id="IPR000425">
    <property type="entry name" value="MIP"/>
</dbReference>
<reference evidence="5 6" key="1">
    <citation type="submission" date="2024-01" db="EMBL/GenBank/DDBJ databases">
        <authorList>
            <person name="Waweru B."/>
        </authorList>
    </citation>
    <scope>NUCLEOTIDE SEQUENCE [LARGE SCALE GENOMIC DNA]</scope>
</reference>
<comment type="caution">
    <text evidence="5">The sequence shown here is derived from an EMBL/GenBank/DDBJ whole genome shotgun (WGS) entry which is preliminary data.</text>
</comment>
<evidence type="ECO:0000256" key="1">
    <source>
        <dbReference type="ARBA" id="ARBA00004141"/>
    </source>
</evidence>
<dbReference type="GO" id="GO:0016020">
    <property type="term" value="C:membrane"/>
    <property type="evidence" value="ECO:0007669"/>
    <property type="project" value="UniProtKB-SubCell"/>
</dbReference>
<keyword evidence="3" id="KW-1133">Transmembrane helix</keyword>
<protein>
    <submittedName>
        <fullName evidence="5">Uncharacterized protein</fullName>
    </submittedName>
</protein>
<evidence type="ECO:0000313" key="5">
    <source>
        <dbReference type="EMBL" id="CAK7356966.1"/>
    </source>
</evidence>
<dbReference type="Pfam" id="PF00230">
    <property type="entry name" value="MIP"/>
    <property type="match status" value="1"/>
</dbReference>
<dbReference type="InterPro" id="IPR023271">
    <property type="entry name" value="Aquaporin-like"/>
</dbReference>
<keyword evidence="4" id="KW-0472">Membrane</keyword>
<evidence type="ECO:0000256" key="2">
    <source>
        <dbReference type="ARBA" id="ARBA00022692"/>
    </source>
</evidence>
<dbReference type="GO" id="GO:0015267">
    <property type="term" value="F:channel activity"/>
    <property type="evidence" value="ECO:0007669"/>
    <property type="project" value="InterPro"/>
</dbReference>
<dbReference type="EMBL" id="CAWUPB010001197">
    <property type="protein sequence ID" value="CAK7356966.1"/>
    <property type="molecule type" value="Genomic_DNA"/>
</dbReference>
<evidence type="ECO:0000256" key="4">
    <source>
        <dbReference type="ARBA" id="ARBA00023136"/>
    </source>
</evidence>
<dbReference type="PANTHER" id="PTHR45724">
    <property type="entry name" value="AQUAPORIN NIP2-1"/>
    <property type="match status" value="1"/>
</dbReference>
<name>A0AAV1ST95_9ROSI</name>
<sequence>MSGVVTVPSVSTGQAFALEFLMTFNLMFVITAVATDTRAVMAIGATVMLGILVADQSIEIEKSAD</sequence>
<dbReference type="PANTHER" id="PTHR45724:SF11">
    <property type="entry name" value="AQUAPORIN NIP5-1-RELATED"/>
    <property type="match status" value="1"/>
</dbReference>
<gene>
    <name evidence="5" type="ORF">DCAF_LOCUS27249</name>
</gene>